<dbReference type="STRING" id="1095629.A0A0C9X5A4"/>
<feature type="domain" description="Cytosol aminopeptidase" evidence="6">
    <location>
        <begin position="247"/>
        <end position="395"/>
    </location>
</feature>
<dbReference type="Gene3D" id="3.40.220.10">
    <property type="entry name" value="Leucine Aminopeptidase, subunit E, domain 1"/>
    <property type="match status" value="1"/>
</dbReference>
<evidence type="ECO:0000313" key="7">
    <source>
        <dbReference type="EMBL" id="KIJ91692.1"/>
    </source>
</evidence>
<evidence type="ECO:0000256" key="3">
    <source>
        <dbReference type="ARBA" id="ARBA00022670"/>
    </source>
</evidence>
<accession>A0A0C9X5A4</accession>
<dbReference type="InterPro" id="IPR043472">
    <property type="entry name" value="Macro_dom-like"/>
</dbReference>
<dbReference type="Gene3D" id="3.40.630.10">
    <property type="entry name" value="Zn peptidases"/>
    <property type="match status" value="2"/>
</dbReference>
<dbReference type="AlphaFoldDB" id="A0A0C9X5A4"/>
<dbReference type="InterPro" id="IPR011356">
    <property type="entry name" value="Leucine_aapep/pepB"/>
</dbReference>
<evidence type="ECO:0000256" key="1">
    <source>
        <dbReference type="ARBA" id="ARBA00009528"/>
    </source>
</evidence>
<dbReference type="PANTHER" id="PTHR11963">
    <property type="entry name" value="LEUCINE AMINOPEPTIDASE-RELATED"/>
    <property type="match status" value="1"/>
</dbReference>
<dbReference type="OrthoDB" id="412814at2759"/>
<gene>
    <name evidence="7" type="ORF">K443DRAFT_135453</name>
</gene>
<evidence type="ECO:0000256" key="4">
    <source>
        <dbReference type="ARBA" id="ARBA00022801"/>
    </source>
</evidence>
<keyword evidence="2" id="KW-0031">Aminopeptidase</keyword>
<dbReference type="GO" id="GO:0005737">
    <property type="term" value="C:cytoplasm"/>
    <property type="evidence" value="ECO:0007669"/>
    <property type="project" value="InterPro"/>
</dbReference>
<organism evidence="7 8">
    <name type="scientific">Laccaria amethystina LaAM-08-1</name>
    <dbReference type="NCBI Taxonomy" id="1095629"/>
    <lineage>
        <taxon>Eukaryota</taxon>
        <taxon>Fungi</taxon>
        <taxon>Dikarya</taxon>
        <taxon>Basidiomycota</taxon>
        <taxon>Agaricomycotina</taxon>
        <taxon>Agaricomycetes</taxon>
        <taxon>Agaricomycetidae</taxon>
        <taxon>Agaricales</taxon>
        <taxon>Agaricineae</taxon>
        <taxon>Hydnangiaceae</taxon>
        <taxon>Laccaria</taxon>
    </lineage>
</organism>
<dbReference type="SUPFAM" id="SSF53187">
    <property type="entry name" value="Zn-dependent exopeptidases"/>
    <property type="match status" value="1"/>
</dbReference>
<dbReference type="InterPro" id="IPR000819">
    <property type="entry name" value="Peptidase_M17_C"/>
</dbReference>
<dbReference type="PANTHER" id="PTHR11963:SF23">
    <property type="entry name" value="CYTOSOL AMINOPEPTIDASE"/>
    <property type="match status" value="1"/>
</dbReference>
<reference evidence="8" key="2">
    <citation type="submission" date="2015-01" db="EMBL/GenBank/DDBJ databases">
        <title>Evolutionary Origins and Diversification of the Mycorrhizal Mutualists.</title>
        <authorList>
            <consortium name="DOE Joint Genome Institute"/>
            <consortium name="Mycorrhizal Genomics Consortium"/>
            <person name="Kohler A."/>
            <person name="Kuo A."/>
            <person name="Nagy L.G."/>
            <person name="Floudas D."/>
            <person name="Copeland A."/>
            <person name="Barry K.W."/>
            <person name="Cichocki N."/>
            <person name="Veneault-Fourrey C."/>
            <person name="LaButti K."/>
            <person name="Lindquist E.A."/>
            <person name="Lipzen A."/>
            <person name="Lundell T."/>
            <person name="Morin E."/>
            <person name="Murat C."/>
            <person name="Riley R."/>
            <person name="Ohm R."/>
            <person name="Sun H."/>
            <person name="Tunlid A."/>
            <person name="Henrissat B."/>
            <person name="Grigoriev I.V."/>
            <person name="Hibbett D.S."/>
            <person name="Martin F."/>
        </authorList>
    </citation>
    <scope>NUCLEOTIDE SEQUENCE [LARGE SCALE GENOMIC DNA]</scope>
    <source>
        <strain evidence="8">LaAM-08-1</strain>
    </source>
</reference>
<evidence type="ECO:0000313" key="8">
    <source>
        <dbReference type="Proteomes" id="UP000054477"/>
    </source>
</evidence>
<dbReference type="GO" id="GO:0030145">
    <property type="term" value="F:manganese ion binding"/>
    <property type="evidence" value="ECO:0007669"/>
    <property type="project" value="InterPro"/>
</dbReference>
<proteinExistence type="inferred from homology"/>
<reference evidence="7 8" key="1">
    <citation type="submission" date="2014-04" db="EMBL/GenBank/DDBJ databases">
        <authorList>
            <consortium name="DOE Joint Genome Institute"/>
            <person name="Kuo A."/>
            <person name="Kohler A."/>
            <person name="Nagy L.G."/>
            <person name="Floudas D."/>
            <person name="Copeland A."/>
            <person name="Barry K.W."/>
            <person name="Cichocki N."/>
            <person name="Veneault-Fourrey C."/>
            <person name="LaButti K."/>
            <person name="Lindquist E.A."/>
            <person name="Lipzen A."/>
            <person name="Lundell T."/>
            <person name="Morin E."/>
            <person name="Murat C."/>
            <person name="Sun H."/>
            <person name="Tunlid A."/>
            <person name="Henrissat B."/>
            <person name="Grigoriev I.V."/>
            <person name="Hibbett D.S."/>
            <person name="Martin F."/>
            <person name="Nordberg H.P."/>
            <person name="Cantor M.N."/>
            <person name="Hua S.X."/>
        </authorList>
    </citation>
    <scope>NUCLEOTIDE SEQUENCE [LARGE SCALE GENOMIC DNA]</scope>
    <source>
        <strain evidence="7 8">LaAM-08-1</strain>
    </source>
</reference>
<comment type="similarity">
    <text evidence="1">Belongs to the peptidase M17 family.</text>
</comment>
<feature type="region of interest" description="Disordered" evidence="5">
    <location>
        <begin position="7"/>
        <end position="31"/>
    </location>
</feature>
<dbReference type="HOGENOM" id="CLU_013734_1_2_1"/>
<keyword evidence="4" id="KW-0378">Hydrolase</keyword>
<sequence>MFAAMTQLLANTPQGDSEKSPKVGTTRTFYDTPNNGNVVRKSIGNAVKKLEGLGGVKNVAVDASLDFNAAAVAANLALTISHSPPSPFNPNEMDSLPQKLKFTPTGPLVGWNKGVIYAQAQNLARTLNERPANMMTPTSFVERARKEFDGIPNVEIPHKEEWTKSKNTHLFLSVTQGTSELAKFLEIHYEGSADPTAQHLVPVGNFDSGRISLKPGAGMKLMRGDMGGAAAVISAVWAVAKLQMPIYTMKGKSIEVSNTDAEGCLILSYKLHSLIDVATLTGAMVIAGIFSTSDELWDRLHAAGEAEYDRFWRISLDDDFATQITSSKADLQNSCFLLGRLAGSITAPVFLKAFAEGAEAKDSQEPAMKWAHIDTAGSMEISGERMTGRPVRALVDYVSSLANA</sequence>
<keyword evidence="8" id="KW-1185">Reference proteome</keyword>
<evidence type="ECO:0000256" key="2">
    <source>
        <dbReference type="ARBA" id="ARBA00022438"/>
    </source>
</evidence>
<protein>
    <recommendedName>
        <fullName evidence="6">Cytosol aminopeptidase domain-containing protein</fullName>
    </recommendedName>
</protein>
<evidence type="ECO:0000256" key="5">
    <source>
        <dbReference type="SAM" id="MobiDB-lite"/>
    </source>
</evidence>
<dbReference type="Pfam" id="PF00883">
    <property type="entry name" value="Peptidase_M17"/>
    <property type="match status" value="2"/>
</dbReference>
<feature type="domain" description="Cytosol aminopeptidase" evidence="6">
    <location>
        <begin position="122"/>
        <end position="246"/>
    </location>
</feature>
<dbReference type="PRINTS" id="PR00481">
    <property type="entry name" value="LAMNOPPTDASE"/>
</dbReference>
<dbReference type="GO" id="GO:0006508">
    <property type="term" value="P:proteolysis"/>
    <property type="evidence" value="ECO:0007669"/>
    <property type="project" value="UniProtKB-KW"/>
</dbReference>
<dbReference type="EMBL" id="KN838978">
    <property type="protein sequence ID" value="KIJ91692.1"/>
    <property type="molecule type" value="Genomic_DNA"/>
</dbReference>
<evidence type="ECO:0000259" key="6">
    <source>
        <dbReference type="Pfam" id="PF00883"/>
    </source>
</evidence>
<name>A0A0C9X5A4_9AGAR</name>
<dbReference type="GO" id="GO:0070006">
    <property type="term" value="F:metalloaminopeptidase activity"/>
    <property type="evidence" value="ECO:0007669"/>
    <property type="project" value="InterPro"/>
</dbReference>
<keyword evidence="3" id="KW-0645">Protease</keyword>
<dbReference type="Proteomes" id="UP000054477">
    <property type="component" value="Unassembled WGS sequence"/>
</dbReference>